<dbReference type="AlphaFoldDB" id="A0A455U9A2"/>
<dbReference type="Proteomes" id="UP000320231">
    <property type="component" value="Chromosome"/>
</dbReference>
<proteinExistence type="predicted"/>
<name>A0A455U9A2_9GAMM</name>
<protein>
    <submittedName>
        <fullName evidence="1">Uncharacterized protein</fullName>
    </submittedName>
</protein>
<dbReference type="KEGG" id="hsr:HSBAA_40720"/>
<evidence type="ECO:0000313" key="1">
    <source>
        <dbReference type="EMBL" id="BBI62766.1"/>
    </source>
</evidence>
<reference evidence="1 2" key="1">
    <citation type="journal article" date="2019" name="Microbiol. Resour. Announc.">
        <title>Complete Genome Sequence of Halomonas sulfidaeris Strain Esulfide1 Isolated from a Metal Sulfide Rock at a Depth of 2,200 Meters, Obtained Using Nanopore Sequencing.</title>
        <authorList>
            <person name="Saito M."/>
            <person name="Nishigata A."/>
            <person name="Galipon J."/>
            <person name="Arakawa K."/>
        </authorList>
    </citation>
    <scope>NUCLEOTIDE SEQUENCE [LARGE SCALE GENOMIC DNA]</scope>
    <source>
        <strain evidence="1 2">ATCC BAA-803</strain>
    </source>
</reference>
<gene>
    <name evidence="1" type="ORF">HSBAA_40720</name>
</gene>
<organism evidence="1 2">
    <name type="scientific">Vreelandella sulfidaeris</name>
    <dbReference type="NCBI Taxonomy" id="115553"/>
    <lineage>
        <taxon>Bacteria</taxon>
        <taxon>Pseudomonadati</taxon>
        <taxon>Pseudomonadota</taxon>
        <taxon>Gammaproteobacteria</taxon>
        <taxon>Oceanospirillales</taxon>
        <taxon>Halomonadaceae</taxon>
        <taxon>Vreelandella</taxon>
    </lineage>
</organism>
<accession>A0A455U9A2</accession>
<sequence length="67" mass="7409">MRGYLLCQEAPKAVDTALPLVGEFEHLLSQQPVHYDFPTFDENAVATLSIPLVLRVIPKVFSSPIAN</sequence>
<evidence type="ECO:0000313" key="2">
    <source>
        <dbReference type="Proteomes" id="UP000320231"/>
    </source>
</evidence>
<dbReference type="EMBL" id="AP019514">
    <property type="protein sequence ID" value="BBI62766.1"/>
    <property type="molecule type" value="Genomic_DNA"/>
</dbReference>